<dbReference type="SUPFAM" id="SSF56349">
    <property type="entry name" value="DNA breaking-rejoining enzymes"/>
    <property type="match status" value="1"/>
</dbReference>
<evidence type="ECO:0000256" key="4">
    <source>
        <dbReference type="ARBA" id="ARBA00023172"/>
    </source>
</evidence>
<sequence length="329" mass="37435">MLIPPDEHILLLAERWLKLLSDLGRAQATLTAYRSALRHYFAFCSQYRIAPEKARFEEMAAYISPQLPDMPFSAASATLQLRLSAIRLWYDFLVYQDICSLNPLPRAGLPGTIYTGRGLVPRITRLPVIPDNEQWLRFLKHVSAASLRDRLMLALAYFGALRRAEVTALVLEDIDPAHRLIRIRAETTKGRRERVVCYGPDVAPVLANHFRQLKQAGWTQGALFRSFSDRNYGTPLSVWNWSKTIRRWALDTGLPQITTHTFRHLRLTHLARAGWKLHELATYAGHRDPRTTQIYIHLSGSDLAGRIAAAVAETDRKVAGLIFQAETCR</sequence>
<dbReference type="Proteomes" id="UP000809137">
    <property type="component" value="Unassembled WGS sequence"/>
</dbReference>
<dbReference type="Gene3D" id="1.10.150.130">
    <property type="match status" value="1"/>
</dbReference>
<dbReference type="EMBL" id="JAFCXS010000012">
    <property type="protein sequence ID" value="MBM0748673.1"/>
    <property type="molecule type" value="Genomic_DNA"/>
</dbReference>
<dbReference type="InterPro" id="IPR010998">
    <property type="entry name" value="Integrase_recombinase_N"/>
</dbReference>
<dbReference type="InterPro" id="IPR002104">
    <property type="entry name" value="Integrase_catalytic"/>
</dbReference>
<evidence type="ECO:0000256" key="2">
    <source>
        <dbReference type="ARBA" id="ARBA00022908"/>
    </source>
</evidence>
<name>A0ABS1Z8D5_9GAMM</name>
<evidence type="ECO:0000256" key="3">
    <source>
        <dbReference type="ARBA" id="ARBA00023125"/>
    </source>
</evidence>
<evidence type="ECO:0000259" key="6">
    <source>
        <dbReference type="PROSITE" id="PS51898"/>
    </source>
</evidence>
<dbReference type="PANTHER" id="PTHR30349:SF41">
    <property type="entry name" value="INTEGRASE_RECOMBINASE PROTEIN MJ0367-RELATED"/>
    <property type="match status" value="1"/>
</dbReference>
<evidence type="ECO:0000256" key="1">
    <source>
        <dbReference type="ARBA" id="ARBA00008857"/>
    </source>
</evidence>
<comment type="similarity">
    <text evidence="1">Belongs to the 'phage' integrase family.</text>
</comment>
<dbReference type="CDD" id="cd00397">
    <property type="entry name" value="DNA_BRE_C"/>
    <property type="match status" value="1"/>
</dbReference>
<evidence type="ECO:0000256" key="5">
    <source>
        <dbReference type="PROSITE-ProRule" id="PRU01248"/>
    </source>
</evidence>
<comment type="caution">
    <text evidence="8">The sequence shown here is derived from an EMBL/GenBank/DDBJ whole genome shotgun (WGS) entry which is preliminary data.</text>
</comment>
<dbReference type="Pfam" id="PF02899">
    <property type="entry name" value="Phage_int_SAM_1"/>
    <property type="match status" value="1"/>
</dbReference>
<protein>
    <submittedName>
        <fullName evidence="8">Tyrosine-type recombinase/integrase</fullName>
    </submittedName>
</protein>
<dbReference type="InterPro" id="IPR011010">
    <property type="entry name" value="DNA_brk_join_enz"/>
</dbReference>
<dbReference type="InterPro" id="IPR004107">
    <property type="entry name" value="Integrase_SAM-like_N"/>
</dbReference>
<keyword evidence="3 5" id="KW-0238">DNA-binding</keyword>
<accession>A0ABS1Z8D5</accession>
<gene>
    <name evidence="8" type="ORF">JJB79_14835</name>
</gene>
<dbReference type="InterPro" id="IPR044068">
    <property type="entry name" value="CB"/>
</dbReference>
<evidence type="ECO:0000313" key="9">
    <source>
        <dbReference type="Proteomes" id="UP000809137"/>
    </source>
</evidence>
<dbReference type="PANTHER" id="PTHR30349">
    <property type="entry name" value="PHAGE INTEGRASE-RELATED"/>
    <property type="match status" value="1"/>
</dbReference>
<feature type="domain" description="Tyr recombinase" evidence="6">
    <location>
        <begin position="125"/>
        <end position="308"/>
    </location>
</feature>
<feature type="domain" description="Core-binding (CB)" evidence="7">
    <location>
        <begin position="7"/>
        <end position="94"/>
    </location>
</feature>
<dbReference type="InterPro" id="IPR050090">
    <property type="entry name" value="Tyrosine_recombinase_XerCD"/>
</dbReference>
<dbReference type="InterPro" id="IPR013762">
    <property type="entry name" value="Integrase-like_cat_sf"/>
</dbReference>
<keyword evidence="4" id="KW-0233">DNA recombination</keyword>
<keyword evidence="2" id="KW-0229">DNA integration</keyword>
<dbReference type="Gene3D" id="1.10.443.10">
    <property type="entry name" value="Intergrase catalytic core"/>
    <property type="match status" value="1"/>
</dbReference>
<dbReference type="PROSITE" id="PS51900">
    <property type="entry name" value="CB"/>
    <property type="match status" value="1"/>
</dbReference>
<proteinExistence type="inferred from homology"/>
<reference evidence="8 9" key="1">
    <citation type="submission" date="2021-01" db="EMBL/GenBank/DDBJ databases">
        <title>Complete genome sequence of Pantoea eucrina OB49, a heavy metal tolerant bacterium with PGPR potential isolated from wheat in Algeria.</title>
        <authorList>
            <person name="Lekired A."/>
            <person name="Ouzari I.H."/>
        </authorList>
    </citation>
    <scope>NUCLEOTIDE SEQUENCE [LARGE SCALE GENOMIC DNA]</scope>
    <source>
        <strain evidence="8 9">OB49</strain>
    </source>
</reference>
<dbReference type="PROSITE" id="PS51898">
    <property type="entry name" value="TYR_RECOMBINASE"/>
    <property type="match status" value="1"/>
</dbReference>
<keyword evidence="9" id="KW-1185">Reference proteome</keyword>
<dbReference type="GeneID" id="78550921"/>
<organism evidence="8 9">
    <name type="scientific">Pantoea eucrina</name>
    <dbReference type="NCBI Taxonomy" id="472693"/>
    <lineage>
        <taxon>Bacteria</taxon>
        <taxon>Pseudomonadati</taxon>
        <taxon>Pseudomonadota</taxon>
        <taxon>Gammaproteobacteria</taxon>
        <taxon>Enterobacterales</taxon>
        <taxon>Erwiniaceae</taxon>
        <taxon>Pantoea</taxon>
    </lineage>
</organism>
<evidence type="ECO:0000259" key="7">
    <source>
        <dbReference type="PROSITE" id="PS51900"/>
    </source>
</evidence>
<dbReference type="RefSeq" id="WP_096073986.1">
    <property type="nucleotide sequence ID" value="NZ_JAFCXS010000012.1"/>
</dbReference>
<dbReference type="Pfam" id="PF00589">
    <property type="entry name" value="Phage_integrase"/>
    <property type="match status" value="1"/>
</dbReference>
<evidence type="ECO:0000313" key="8">
    <source>
        <dbReference type="EMBL" id="MBM0748673.1"/>
    </source>
</evidence>